<dbReference type="RefSeq" id="WP_142530262.1">
    <property type="nucleotide sequence ID" value="NZ_CBCSJO010000011.1"/>
</dbReference>
<protein>
    <recommendedName>
        <fullName evidence="3">Lipocalin-like domain-containing protein</fullName>
    </recommendedName>
</protein>
<accession>A0A521FHU1</accession>
<gene>
    <name evidence="1" type="ORF">SAMN06265348_11248</name>
</gene>
<name>A0A521FHU1_9SPHI</name>
<proteinExistence type="predicted"/>
<dbReference type="OrthoDB" id="1359047at2"/>
<dbReference type="EMBL" id="FXTN01000012">
    <property type="protein sequence ID" value="SMO95231.1"/>
    <property type="molecule type" value="Genomic_DNA"/>
</dbReference>
<evidence type="ECO:0008006" key="3">
    <source>
        <dbReference type="Google" id="ProtNLM"/>
    </source>
</evidence>
<evidence type="ECO:0000313" key="2">
    <source>
        <dbReference type="Proteomes" id="UP000320300"/>
    </source>
</evidence>
<sequence length="135" mass="14861">MTNNFCLALLITTFFIAGCHRGSPVSALNGEWELRTELNRKTGASTNYLPGNGTIIKFTGTDYEFYSHEKFIKCGKYSIQPCAAHSKKGAAERVIYDNGSCPGPVNSFVKIDSTQISTYPDTCSNLSVIYKKIKS</sequence>
<organism evidence="1 2">
    <name type="scientific">Pedobacter westerhofensis</name>
    <dbReference type="NCBI Taxonomy" id="425512"/>
    <lineage>
        <taxon>Bacteria</taxon>
        <taxon>Pseudomonadati</taxon>
        <taxon>Bacteroidota</taxon>
        <taxon>Sphingobacteriia</taxon>
        <taxon>Sphingobacteriales</taxon>
        <taxon>Sphingobacteriaceae</taxon>
        <taxon>Pedobacter</taxon>
    </lineage>
</organism>
<dbReference type="AlphaFoldDB" id="A0A521FHU1"/>
<dbReference type="Proteomes" id="UP000320300">
    <property type="component" value="Unassembled WGS sequence"/>
</dbReference>
<evidence type="ECO:0000313" key="1">
    <source>
        <dbReference type="EMBL" id="SMO95231.1"/>
    </source>
</evidence>
<keyword evidence="2" id="KW-1185">Reference proteome</keyword>
<reference evidence="1 2" key="1">
    <citation type="submission" date="2017-05" db="EMBL/GenBank/DDBJ databases">
        <authorList>
            <person name="Varghese N."/>
            <person name="Submissions S."/>
        </authorList>
    </citation>
    <scope>NUCLEOTIDE SEQUENCE [LARGE SCALE GENOMIC DNA]</scope>
    <source>
        <strain evidence="1 2">DSM 19036</strain>
    </source>
</reference>